<dbReference type="Pfam" id="PF12896">
    <property type="entry name" value="ANAPC4"/>
    <property type="match status" value="1"/>
</dbReference>
<dbReference type="PANTHER" id="PTHR13260:SF0">
    <property type="entry name" value="ANAPHASE-PROMOTING COMPLEX SUBUNIT 4"/>
    <property type="match status" value="1"/>
</dbReference>
<evidence type="ECO:0000259" key="6">
    <source>
        <dbReference type="Pfam" id="PF12894"/>
    </source>
</evidence>
<keyword evidence="4" id="KW-0833">Ubl conjugation pathway</keyword>
<dbReference type="InterPro" id="IPR024977">
    <property type="entry name" value="Apc4-like_WD40_dom"/>
</dbReference>
<keyword evidence="3" id="KW-0498">Mitosis</keyword>
<keyword evidence="5" id="KW-0131">Cell cycle</keyword>
<dbReference type="GO" id="GO:0034399">
    <property type="term" value="C:nuclear periphery"/>
    <property type="evidence" value="ECO:0007669"/>
    <property type="project" value="TreeGrafter"/>
</dbReference>
<dbReference type="GO" id="GO:0005680">
    <property type="term" value="C:anaphase-promoting complex"/>
    <property type="evidence" value="ECO:0007669"/>
    <property type="project" value="InterPro"/>
</dbReference>
<dbReference type="SUPFAM" id="SSF50978">
    <property type="entry name" value="WD40 repeat-like"/>
    <property type="match status" value="1"/>
</dbReference>
<dbReference type="HOGENOM" id="CLU_473412_0_0_1"/>
<dbReference type="OrthoDB" id="2110451at2759"/>
<organism evidence="8 9">
    <name type="scientific">Candida maltosa (strain Xu316)</name>
    <name type="common">Yeast</name>
    <dbReference type="NCBI Taxonomy" id="1245528"/>
    <lineage>
        <taxon>Eukaryota</taxon>
        <taxon>Fungi</taxon>
        <taxon>Dikarya</taxon>
        <taxon>Ascomycota</taxon>
        <taxon>Saccharomycotina</taxon>
        <taxon>Pichiomycetes</taxon>
        <taxon>Debaryomycetaceae</taxon>
        <taxon>Candida/Lodderomyces clade</taxon>
        <taxon>Candida</taxon>
    </lineage>
</organism>
<evidence type="ECO:0000256" key="2">
    <source>
        <dbReference type="ARBA" id="ARBA00022618"/>
    </source>
</evidence>
<dbReference type="eggNOG" id="KOG4640">
    <property type="taxonomic scope" value="Eukaryota"/>
</dbReference>
<evidence type="ECO:0000313" key="8">
    <source>
        <dbReference type="EMBL" id="EMG47722.1"/>
    </source>
</evidence>
<accession>M3HK09</accession>
<feature type="domain" description="Anaphase-promoting complex subunit 4-like WD40" evidence="6">
    <location>
        <begin position="26"/>
        <end position="109"/>
    </location>
</feature>
<dbReference type="Proteomes" id="UP000011777">
    <property type="component" value="Unassembled WGS sequence"/>
</dbReference>
<name>M3HK09_CANMX</name>
<dbReference type="EMBL" id="AOGT01001419">
    <property type="protein sequence ID" value="EMG47722.1"/>
    <property type="molecule type" value="Genomic_DNA"/>
</dbReference>
<dbReference type="InterPro" id="IPR024790">
    <property type="entry name" value="APC4_long_dom"/>
</dbReference>
<keyword evidence="9" id="KW-1185">Reference proteome</keyword>
<dbReference type="InterPro" id="IPR024789">
    <property type="entry name" value="APC4"/>
</dbReference>
<dbReference type="GO" id="GO:0031145">
    <property type="term" value="P:anaphase-promoting complex-dependent catabolic process"/>
    <property type="evidence" value="ECO:0007669"/>
    <property type="project" value="InterPro"/>
</dbReference>
<dbReference type="OMA" id="KTSIWCY"/>
<evidence type="ECO:0000256" key="4">
    <source>
        <dbReference type="ARBA" id="ARBA00022786"/>
    </source>
</evidence>
<protein>
    <recommendedName>
        <fullName evidence="1">Anaphase-promoting complex subunit 4</fullName>
    </recommendedName>
</protein>
<keyword evidence="2" id="KW-0132">Cell division</keyword>
<gene>
    <name evidence="8" type="ORF">G210_1859</name>
</gene>
<proteinExistence type="predicted"/>
<dbReference type="InterPro" id="IPR036322">
    <property type="entry name" value="WD40_repeat_dom_sf"/>
</dbReference>
<evidence type="ECO:0000256" key="3">
    <source>
        <dbReference type="ARBA" id="ARBA00022776"/>
    </source>
</evidence>
<sequence>MKSSMITTIYNGKLPSLVSDQNGIFTWCPYLNLIFVSMNKTSIWCYRINGERIYSINNKSPIKHITFDEHFFCLSGVDNLIKFYNSNNGQLIKVLDNGFNNIQFIQWNTTSFRSPQSQLPKIYDLVNELNYLVIKDDESITFNFNQLLTVKFNCGETIQQQIVTDLFEQVYLSDDDLIMVKLNVPDRKLYTEQIIKICQIISLLEYSELRIKELKELVAPFVQSLDRYISNLESECEETGMFQYLTDVLITNIIPESTKDFWLNQYGERGYKKMSKLSSVYESAVKLVFQHLISSMERIIIIISDLIGISKWGKGMLTVNTLETMLVNAKSQLKGYYRFIWDLQSEREIFTEFLSWTKTIIDMLNDQEYEVCYSTTNVLTFINDALTKCAVLKYFDFDLDVLRNDEEKDVLTNMSIDLTEVDTYHRSIISVEKIQHVNLPEAFTDLRLAIWEKEIIITYIRDSSLVISNLQSTVSVVPNVQAYEHRDGDLVALTKNGSLLIINSSSCIPLPLPEISFQPHNLKLNASHGVLLDSLRQNYLIFKI</sequence>
<feature type="non-terminal residue" evidence="8">
    <location>
        <position position="1"/>
    </location>
</feature>
<reference evidence="8 9" key="1">
    <citation type="submission" date="2013-02" db="EMBL/GenBank/DDBJ databases">
        <title>Genome sequence of Candida maltosa Xu316, a potential industrial strain for xylitol and ethanol production.</title>
        <authorList>
            <person name="Yu J."/>
            <person name="Wang Q."/>
            <person name="Geng X."/>
            <person name="Bao W."/>
            <person name="He P."/>
            <person name="Cai J."/>
        </authorList>
    </citation>
    <scope>NUCLEOTIDE SEQUENCE [LARGE SCALE GENOMIC DNA]</scope>
    <source>
        <strain evidence="9">Xu316</strain>
    </source>
</reference>
<dbReference type="STRING" id="1245528.M3HK09"/>
<evidence type="ECO:0000313" key="9">
    <source>
        <dbReference type="Proteomes" id="UP000011777"/>
    </source>
</evidence>
<evidence type="ECO:0000256" key="1">
    <source>
        <dbReference type="ARBA" id="ARBA00016067"/>
    </source>
</evidence>
<dbReference type="AlphaFoldDB" id="M3HK09"/>
<dbReference type="GO" id="GO:0051301">
    <property type="term" value="P:cell division"/>
    <property type="evidence" value="ECO:0007669"/>
    <property type="project" value="UniProtKB-KW"/>
</dbReference>
<dbReference type="PANTHER" id="PTHR13260">
    <property type="entry name" value="ANAPHASE PROMOTING COMPLEX SUBUNIT 4 APC4"/>
    <property type="match status" value="1"/>
</dbReference>
<comment type="caution">
    <text evidence="8">The sequence shown here is derived from an EMBL/GenBank/DDBJ whole genome shotgun (WGS) entry which is preliminary data.</text>
</comment>
<dbReference type="Pfam" id="PF12894">
    <property type="entry name" value="ANAPC4_WD40"/>
    <property type="match status" value="1"/>
</dbReference>
<feature type="domain" description="Anaphase-promoting complex subunit 4 long" evidence="7">
    <location>
        <begin position="187"/>
        <end position="367"/>
    </location>
</feature>
<evidence type="ECO:0000259" key="7">
    <source>
        <dbReference type="Pfam" id="PF12896"/>
    </source>
</evidence>
<dbReference type="GO" id="GO:0070979">
    <property type="term" value="P:protein K11-linked ubiquitination"/>
    <property type="evidence" value="ECO:0007669"/>
    <property type="project" value="TreeGrafter"/>
</dbReference>
<evidence type="ECO:0000256" key="5">
    <source>
        <dbReference type="ARBA" id="ARBA00023306"/>
    </source>
</evidence>